<sequence length="1364" mass="152011">MPMPKLLKKLSSKSLKAKSEDFDNPPPLPGNEYESDNDEGYDRARPRLASSRTTPADAARPNSDWLNHSSSRSMDASVRIRSKSASRPSSRQHNIYHQGSAASNSHVSFVPSRMGSDSSGLPAEDLRARAYPPPPQPPPAITGLQPSASPRSMSPAIPSPPSPPEDDLTKDLAGAWQTAITAPKQSKADKLLQSAENSFIQGQAKEAKFQAIETGVVTALTAVGGMEVIEQGIHSLVDAMPALMKGLDEVAKLHPVIGVAVMAFKAVWALEEKRRANDKMILTLHMEMKDMMAVLIQLKSIKDANEVAPDGTTINGRMQGVIHGTADDIKACGLACDTYTKKKTIVKVLTGPSWSGKLTGFAGTFTKRRGEFEFALSIHTALGVDAANRAISAVDKTTQEMNAKMDMMMKMFQNFMSPDQAEMARLVEQRGGLDAVKDNDKMLQELSDIGDKAAGGGAQTQLVGAKGSANANNKAAGLEGLRDELNTDPDAAIQKNATAFDRKFAVQTRQIVEEVSKEMARQGDRIISAITAGPHDKILDPDVHAVWKLMNWKGSVKHRHFVTALRDHYTEGGSMDEMSAPKTSERGADDWALAYLSVSRLQSISEAFDDDASGFVTVTEANTFTSSRPLDWSLKKWLAFWAIGWHQSMNQYVKKIRELLAKMFALRVKVLPINRGSVNQYLDSIHHFVTSLYSGVNPCYVNDGLQEKFNSYVEAEEARLRGNLEAVSYDIDALNTLYLVVGHGRIERFLLPLIYLLLERDFQIIRACQKKIVHPDELWDSADTIGWAEKAARERMDLLEATFKQQMGADLKQQFNSFANGMFQYFYDPSGLWDPKTVLAQDEPEYPYDDSFETKNVNLSKILNYPLGTETLDFDAYKPVAKPKKSPTRPAPALKSLLGSWNGFLYASADATVPTSGMLSMELSANGNLTFAASSRANMSDFTISGECITHDEHIVTFSFKQTFPSRFTAVYFSGSWTSETECLSGTWGEESNARTHPGVFIFRRTAPEAMCFFPAPTALRKNKSRALWSFAIEAVRYGVRRDGWAWSFFQQRADKRKRFIELYIRNTRFGKPLDDTEQEELREILKLTAAADSRFLHSLAEKQIRMTADHDVSCDACKGHIGGIRVTCLSCRLDSEDTFDTVDFCSTGSCMSAKVVPTGLTKFHLPTHDIVKIRRVVHVRQFGRTYRQAKLALERSRVFFPSTAENDKDTQKSKIEGPRCAVCRRDVVQPCWFCIQCDEPRFICNSCETRPRISFPGHDFDNHDLVRCQASIEPKEFVLEERLTDIERRFERHQAHIDEKLQGLERRMDERMCAVDQRLVKMDKLLQCLVSSLALGKPPKLAAEPKSISTSSLGTYFDEGYGR</sequence>
<comment type="caution">
    <text evidence="2">The sequence shown here is derived from an EMBL/GenBank/DDBJ whole genome shotgun (WGS) entry which is preliminary data.</text>
</comment>
<feature type="compositionally biased region" description="Polar residues" evidence="1">
    <location>
        <begin position="64"/>
        <end position="74"/>
    </location>
</feature>
<name>A0AAD7C5Q7_9AGAR</name>
<gene>
    <name evidence="2" type="ORF">FB45DRAFT_1024083</name>
</gene>
<evidence type="ECO:0000313" key="3">
    <source>
        <dbReference type="Proteomes" id="UP001221142"/>
    </source>
</evidence>
<organism evidence="2 3">
    <name type="scientific">Roridomyces roridus</name>
    <dbReference type="NCBI Taxonomy" id="1738132"/>
    <lineage>
        <taxon>Eukaryota</taxon>
        <taxon>Fungi</taxon>
        <taxon>Dikarya</taxon>
        <taxon>Basidiomycota</taxon>
        <taxon>Agaricomycotina</taxon>
        <taxon>Agaricomycetes</taxon>
        <taxon>Agaricomycetidae</taxon>
        <taxon>Agaricales</taxon>
        <taxon>Marasmiineae</taxon>
        <taxon>Mycenaceae</taxon>
        <taxon>Roridomyces</taxon>
    </lineage>
</organism>
<feature type="compositionally biased region" description="Pro residues" evidence="1">
    <location>
        <begin position="131"/>
        <end position="140"/>
    </location>
</feature>
<keyword evidence="3" id="KW-1185">Reference proteome</keyword>
<feature type="compositionally biased region" description="Low complexity" evidence="1">
    <location>
        <begin position="146"/>
        <end position="156"/>
    </location>
</feature>
<reference evidence="2" key="1">
    <citation type="submission" date="2023-03" db="EMBL/GenBank/DDBJ databases">
        <title>Massive genome expansion in bonnet fungi (Mycena s.s.) driven by repeated elements and novel gene families across ecological guilds.</title>
        <authorList>
            <consortium name="Lawrence Berkeley National Laboratory"/>
            <person name="Harder C.B."/>
            <person name="Miyauchi S."/>
            <person name="Viragh M."/>
            <person name="Kuo A."/>
            <person name="Thoen E."/>
            <person name="Andreopoulos B."/>
            <person name="Lu D."/>
            <person name="Skrede I."/>
            <person name="Drula E."/>
            <person name="Henrissat B."/>
            <person name="Morin E."/>
            <person name="Kohler A."/>
            <person name="Barry K."/>
            <person name="LaButti K."/>
            <person name="Morin E."/>
            <person name="Salamov A."/>
            <person name="Lipzen A."/>
            <person name="Mereny Z."/>
            <person name="Hegedus B."/>
            <person name="Baldrian P."/>
            <person name="Stursova M."/>
            <person name="Weitz H."/>
            <person name="Taylor A."/>
            <person name="Grigoriev I.V."/>
            <person name="Nagy L.G."/>
            <person name="Martin F."/>
            <person name="Kauserud H."/>
        </authorList>
    </citation>
    <scope>NUCLEOTIDE SEQUENCE</scope>
    <source>
        <strain evidence="2">9284</strain>
    </source>
</reference>
<evidence type="ECO:0000256" key="1">
    <source>
        <dbReference type="SAM" id="MobiDB-lite"/>
    </source>
</evidence>
<dbReference type="EMBL" id="JARKIF010000005">
    <property type="protein sequence ID" value="KAJ7639351.1"/>
    <property type="molecule type" value="Genomic_DNA"/>
</dbReference>
<feature type="compositionally biased region" description="Polar residues" evidence="1">
    <location>
        <begin position="83"/>
        <end position="107"/>
    </location>
</feature>
<evidence type="ECO:0008006" key="4">
    <source>
        <dbReference type="Google" id="ProtNLM"/>
    </source>
</evidence>
<dbReference type="Proteomes" id="UP001221142">
    <property type="component" value="Unassembled WGS sequence"/>
</dbReference>
<feature type="region of interest" description="Disordered" evidence="1">
    <location>
        <begin position="1"/>
        <end position="169"/>
    </location>
</feature>
<proteinExistence type="predicted"/>
<protein>
    <recommendedName>
        <fullName evidence="4">Vacuolar protein sorting-associated protein 13 second N-terminal domain-containing protein</fullName>
    </recommendedName>
</protein>
<evidence type="ECO:0000313" key="2">
    <source>
        <dbReference type="EMBL" id="KAJ7639351.1"/>
    </source>
</evidence>
<feature type="compositionally biased region" description="Basic residues" evidence="1">
    <location>
        <begin position="1"/>
        <end position="11"/>
    </location>
</feature>
<accession>A0AAD7C5Q7</accession>